<dbReference type="SUPFAM" id="SSF52540">
    <property type="entry name" value="P-loop containing nucleoside triphosphate hydrolases"/>
    <property type="match status" value="1"/>
</dbReference>
<proteinExistence type="predicted"/>
<sequence length="255" mass="29409">MADRKPVPTLFEGQSPDPVLVMGMHNSGSTALSRCLHACGLFMVNNATQCESHFFSNYVNDELLMGGGSNWANYPIMSVDEVMSYRDTVGEFMLQQWRIDLMQWGYDGVSPWGIKDARTCVLLPLYLDVFPNCKVLFIRRDPDDIAASLSHREKPGVGVFNDPQHWKKLTLAHFERVETFGRQHHSYHVVGYEELCQRPVEVGRRIHQFLELPFSDRHGDVYAQTMRTDRLGTRAWTAFKWRVMAIKKGFQVMFE</sequence>
<evidence type="ECO:0000313" key="2">
    <source>
        <dbReference type="Proteomes" id="UP001239462"/>
    </source>
</evidence>
<gene>
    <name evidence="1" type="ORF">QTN89_16430</name>
</gene>
<dbReference type="Proteomes" id="UP001239462">
    <property type="component" value="Unassembled WGS sequence"/>
</dbReference>
<name>A0ABT7PKK5_9BACT</name>
<organism evidence="1 2">
    <name type="scientific">Roseiconus lacunae</name>
    <dbReference type="NCBI Taxonomy" id="2605694"/>
    <lineage>
        <taxon>Bacteria</taxon>
        <taxon>Pseudomonadati</taxon>
        <taxon>Planctomycetota</taxon>
        <taxon>Planctomycetia</taxon>
        <taxon>Pirellulales</taxon>
        <taxon>Pirellulaceae</taxon>
        <taxon>Roseiconus</taxon>
    </lineage>
</organism>
<dbReference type="EMBL" id="JASZZN010000011">
    <property type="protein sequence ID" value="MDM4017037.1"/>
    <property type="molecule type" value="Genomic_DNA"/>
</dbReference>
<protein>
    <submittedName>
        <fullName evidence="1">Sulfotransferase</fullName>
    </submittedName>
</protein>
<dbReference type="Pfam" id="PF13469">
    <property type="entry name" value="Sulfotransfer_3"/>
    <property type="match status" value="1"/>
</dbReference>
<dbReference type="RefSeq" id="WP_230776284.1">
    <property type="nucleotide sequence ID" value="NZ_CP141221.1"/>
</dbReference>
<dbReference type="Gene3D" id="3.40.50.300">
    <property type="entry name" value="P-loop containing nucleotide triphosphate hydrolases"/>
    <property type="match status" value="1"/>
</dbReference>
<keyword evidence="2" id="KW-1185">Reference proteome</keyword>
<comment type="caution">
    <text evidence="1">The sequence shown here is derived from an EMBL/GenBank/DDBJ whole genome shotgun (WGS) entry which is preliminary data.</text>
</comment>
<dbReference type="InterPro" id="IPR027417">
    <property type="entry name" value="P-loop_NTPase"/>
</dbReference>
<evidence type="ECO:0000313" key="1">
    <source>
        <dbReference type="EMBL" id="MDM4017037.1"/>
    </source>
</evidence>
<accession>A0ABT7PKK5</accession>
<reference evidence="1 2" key="1">
    <citation type="submission" date="2023-06" db="EMBL/GenBank/DDBJ databases">
        <title>Roseiconus lacunae JC819 isolated from Gulf of Mannar region, Tamil Nadu.</title>
        <authorList>
            <person name="Pk S."/>
            <person name="Ch S."/>
            <person name="Ch V.R."/>
        </authorList>
    </citation>
    <scope>NUCLEOTIDE SEQUENCE [LARGE SCALE GENOMIC DNA]</scope>
    <source>
        <strain evidence="1 2">JC819</strain>
    </source>
</reference>